<dbReference type="PANTHER" id="PTHR43823">
    <property type="entry name" value="SPORULATION PROTEIN YKVU"/>
    <property type="match status" value="1"/>
</dbReference>
<gene>
    <name evidence="7" type="ORF">AALG99_15625</name>
</gene>
<accession>A0ABV4DMB2</accession>
<protein>
    <submittedName>
        <fullName evidence="7">Polysaccharide biosynthesis C-terminal domain-containing protein</fullName>
    </submittedName>
</protein>
<keyword evidence="3 6" id="KW-0812">Transmembrane</keyword>
<keyword evidence="4 6" id="KW-1133">Transmembrane helix</keyword>
<evidence type="ECO:0000256" key="6">
    <source>
        <dbReference type="SAM" id="Phobius"/>
    </source>
</evidence>
<evidence type="ECO:0000256" key="5">
    <source>
        <dbReference type="ARBA" id="ARBA00023136"/>
    </source>
</evidence>
<feature type="transmembrane region" description="Helical" evidence="6">
    <location>
        <begin position="179"/>
        <end position="197"/>
    </location>
</feature>
<feature type="transmembrane region" description="Helical" evidence="6">
    <location>
        <begin position="145"/>
        <end position="167"/>
    </location>
</feature>
<dbReference type="RefSeq" id="WP_369882364.1">
    <property type="nucleotide sequence ID" value="NZ_BAABXW010000001.1"/>
</dbReference>
<evidence type="ECO:0000256" key="4">
    <source>
        <dbReference type="ARBA" id="ARBA00022989"/>
    </source>
</evidence>
<evidence type="ECO:0000313" key="8">
    <source>
        <dbReference type="Proteomes" id="UP001565219"/>
    </source>
</evidence>
<dbReference type="PANTHER" id="PTHR43823:SF3">
    <property type="entry name" value="MULTIDRUG EXPORT PROTEIN MEPA"/>
    <property type="match status" value="1"/>
</dbReference>
<comment type="subcellular location">
    <subcellularLocation>
        <location evidence="1">Cell membrane</location>
        <topology evidence="1">Multi-pass membrane protein</topology>
    </subcellularLocation>
</comment>
<feature type="transmembrane region" description="Helical" evidence="6">
    <location>
        <begin position="50"/>
        <end position="69"/>
    </location>
</feature>
<proteinExistence type="predicted"/>
<evidence type="ECO:0000313" key="7">
    <source>
        <dbReference type="EMBL" id="MEY8634924.1"/>
    </source>
</evidence>
<keyword evidence="5 6" id="KW-0472">Membrane</keyword>
<keyword evidence="2" id="KW-1003">Cell membrane</keyword>
<dbReference type="Proteomes" id="UP001565219">
    <property type="component" value="Unassembled WGS sequence"/>
</dbReference>
<dbReference type="EMBL" id="JBCLTR010000030">
    <property type="protein sequence ID" value="MEY8634924.1"/>
    <property type="molecule type" value="Genomic_DNA"/>
</dbReference>
<evidence type="ECO:0000256" key="3">
    <source>
        <dbReference type="ARBA" id="ARBA00022692"/>
    </source>
</evidence>
<organism evidence="7 8">
    <name type="scientific">Anaerostipes hominis</name>
    <name type="common">ex Lee et al. 2021</name>
    <dbReference type="NCBI Taxonomy" id="2025494"/>
    <lineage>
        <taxon>Bacteria</taxon>
        <taxon>Bacillati</taxon>
        <taxon>Bacillota</taxon>
        <taxon>Clostridia</taxon>
        <taxon>Lachnospirales</taxon>
        <taxon>Lachnospiraceae</taxon>
        <taxon>Anaerostipes</taxon>
    </lineage>
</organism>
<reference evidence="7 8" key="1">
    <citation type="submission" date="2024-03" db="EMBL/GenBank/DDBJ databases">
        <title>Mouse gut bacterial collection (mGBC) of GemPharmatech.</title>
        <authorList>
            <person name="He Y."/>
            <person name="Dong L."/>
            <person name="Wu D."/>
            <person name="Gao X."/>
            <person name="Lin Z."/>
        </authorList>
    </citation>
    <scope>NUCLEOTIDE SEQUENCE [LARGE SCALE GENOMIC DNA]</scope>
    <source>
        <strain evidence="7 8">32-10</strain>
    </source>
</reference>
<sequence>MNPLMRLPGSTDTILLYARTYAACILISAPLMTSSFVLNNILRYEGKASLAMIGLTAGGFLNIFGDWVLMTKFHMGILGAGISTAVSQVVDFFLSSQLAGWFRNDPAVIEIGTFALRAQLLTLFLQPMSVCANMMFQSIGKNGTASFLAMLRSGICFIPVIFLLPRMLGLTGVEVSQTVADFLTFVITVPFVVQFFQHLPNDA</sequence>
<name>A0ABV4DMB2_9FIRM</name>
<evidence type="ECO:0000256" key="2">
    <source>
        <dbReference type="ARBA" id="ARBA00022475"/>
    </source>
</evidence>
<feature type="transmembrane region" description="Helical" evidence="6">
    <location>
        <begin position="20"/>
        <end position="38"/>
    </location>
</feature>
<comment type="caution">
    <text evidence="7">The sequence shown here is derived from an EMBL/GenBank/DDBJ whole genome shotgun (WGS) entry which is preliminary data.</text>
</comment>
<keyword evidence="8" id="KW-1185">Reference proteome</keyword>
<evidence type="ECO:0000256" key="1">
    <source>
        <dbReference type="ARBA" id="ARBA00004651"/>
    </source>
</evidence>
<dbReference type="InterPro" id="IPR051327">
    <property type="entry name" value="MATE_MepA_subfamily"/>
</dbReference>